<feature type="domain" description="UMA" evidence="2">
    <location>
        <begin position="96"/>
        <end position="144"/>
    </location>
</feature>
<dbReference type="KEGG" id="pfor:107836908"/>
<feature type="compositionally biased region" description="Polar residues" evidence="1">
    <location>
        <begin position="39"/>
        <end position="52"/>
    </location>
</feature>
<protein>
    <submittedName>
        <fullName evidence="3">UBAP1-MVB12-associated (UMA) domain containing 1</fullName>
    </submittedName>
</protein>
<organism evidence="3 4">
    <name type="scientific">Poecilia formosa</name>
    <name type="common">Amazon molly</name>
    <name type="synonym">Limia formosa</name>
    <dbReference type="NCBI Taxonomy" id="48698"/>
    <lineage>
        <taxon>Eukaryota</taxon>
        <taxon>Metazoa</taxon>
        <taxon>Chordata</taxon>
        <taxon>Craniata</taxon>
        <taxon>Vertebrata</taxon>
        <taxon>Euteleostomi</taxon>
        <taxon>Actinopterygii</taxon>
        <taxon>Neopterygii</taxon>
        <taxon>Teleostei</taxon>
        <taxon>Neoteleostei</taxon>
        <taxon>Acanthomorphata</taxon>
        <taxon>Ovalentaria</taxon>
        <taxon>Atherinomorphae</taxon>
        <taxon>Cyprinodontiformes</taxon>
        <taxon>Poeciliidae</taxon>
        <taxon>Poeciliinae</taxon>
        <taxon>Poecilia</taxon>
    </lineage>
</organism>
<dbReference type="eggNOG" id="ENOG502S575">
    <property type="taxonomic scope" value="Eukaryota"/>
</dbReference>
<dbReference type="InterPro" id="IPR023340">
    <property type="entry name" value="UMA"/>
</dbReference>
<dbReference type="GeneTree" id="ENSGT00390000003051"/>
<dbReference type="CTD" id="729852"/>
<proteinExistence type="predicted"/>
<reference evidence="3" key="2">
    <citation type="submission" date="2025-08" db="UniProtKB">
        <authorList>
            <consortium name="Ensembl"/>
        </authorList>
    </citation>
    <scope>IDENTIFICATION</scope>
</reference>
<dbReference type="RefSeq" id="XP_016529960.1">
    <property type="nucleotide sequence ID" value="XM_016674474.1"/>
</dbReference>
<reference evidence="3" key="3">
    <citation type="submission" date="2025-09" db="UniProtKB">
        <authorList>
            <consortium name="Ensembl"/>
        </authorList>
    </citation>
    <scope>IDENTIFICATION</scope>
</reference>
<feature type="region of interest" description="Disordered" evidence="1">
    <location>
        <begin position="34"/>
        <end position="82"/>
    </location>
</feature>
<evidence type="ECO:0000259" key="2">
    <source>
        <dbReference type="PROSITE" id="PS51497"/>
    </source>
</evidence>
<dbReference type="AlphaFoldDB" id="A0A087XSP9"/>
<dbReference type="OrthoDB" id="9872568at2759"/>
<dbReference type="GeneID" id="107836908"/>
<dbReference type="RefSeq" id="XP_016529961.1">
    <property type="nucleotide sequence ID" value="XM_016674475.1"/>
</dbReference>
<dbReference type="InterPro" id="IPR053292">
    <property type="entry name" value="UBAP1-MVB12_assoc_domain"/>
</dbReference>
<sequence length="147" mass="15587">MLQFLGLRKDAKKSTSDKEADGGFVIVGETTDEQRQRVKTVNTGQPSTNVIVQPSKLPYPAPSQTADANPPPVLPDVGPAGGLQSAEVTSALPDLLGDVPFTLAPHVLAMQAGSSVVPDVLLSRDVNYNLASFQYDFTLENSVLHNS</sequence>
<dbReference type="PROSITE" id="PS51497">
    <property type="entry name" value="UMA"/>
    <property type="match status" value="1"/>
</dbReference>
<dbReference type="PANTHER" id="PTHR36291">
    <property type="entry name" value="UBAP1-MVB12-ASSOCIATED (UMA)-DOMAIN CONTAINING PROTEIN 1"/>
    <property type="match status" value="1"/>
</dbReference>
<name>A0A087XSP9_POEFO</name>
<dbReference type="PANTHER" id="PTHR36291:SF1">
    <property type="entry name" value="UBAP1-MVB12-ASSOCIATED (UMA)-DOMAIN CONTAINING PROTEIN 1"/>
    <property type="match status" value="1"/>
</dbReference>
<reference evidence="4" key="1">
    <citation type="submission" date="2013-10" db="EMBL/GenBank/DDBJ databases">
        <authorList>
            <person name="Schartl M."/>
            <person name="Warren W."/>
        </authorList>
    </citation>
    <scope>NUCLEOTIDE SEQUENCE [LARGE SCALE GENOMIC DNA]</scope>
    <source>
        <strain evidence="4">female</strain>
    </source>
</reference>
<evidence type="ECO:0000256" key="1">
    <source>
        <dbReference type="SAM" id="MobiDB-lite"/>
    </source>
</evidence>
<dbReference type="OMA" id="MNIAHPS"/>
<evidence type="ECO:0000313" key="3">
    <source>
        <dbReference type="Ensembl" id="ENSPFOP00000008802.1"/>
    </source>
</evidence>
<dbReference type="Proteomes" id="UP000028760">
    <property type="component" value="Unassembled WGS sequence"/>
</dbReference>
<keyword evidence="4" id="KW-1185">Reference proteome</keyword>
<dbReference type="Ensembl" id="ENSPFOT00000008814.1">
    <property type="protein sequence ID" value="ENSPFOP00000008802.1"/>
    <property type="gene ID" value="ENSPFOG00000008855.1"/>
</dbReference>
<feature type="compositionally biased region" description="Basic and acidic residues" evidence="1">
    <location>
        <begin position="7"/>
        <end position="21"/>
    </location>
</feature>
<accession>A0A087XSP9</accession>
<feature type="region of interest" description="Disordered" evidence="1">
    <location>
        <begin position="1"/>
        <end position="22"/>
    </location>
</feature>
<evidence type="ECO:0000313" key="4">
    <source>
        <dbReference type="Proteomes" id="UP000028760"/>
    </source>
</evidence>
<dbReference type="EMBL" id="AYCK01007410">
    <property type="status" value="NOT_ANNOTATED_CDS"/>
    <property type="molecule type" value="Genomic_DNA"/>
</dbReference>
<dbReference type="RefSeq" id="XP_016529959.1">
    <property type="nucleotide sequence ID" value="XM_016674473.1"/>
</dbReference>